<dbReference type="EMBL" id="JAYKBW010000011">
    <property type="protein sequence ID" value="MEB3075580.1"/>
    <property type="molecule type" value="Genomic_DNA"/>
</dbReference>
<accession>A0ABU5Z9E3</accession>
<name>A0ABU5Z9E3_9FLAO</name>
<keyword evidence="2" id="KW-1185">Reference proteome</keyword>
<reference evidence="1 2" key="1">
    <citation type="submission" date="2023-12" db="EMBL/GenBank/DDBJ databases">
        <title>Genomic sequences of Capnocytophaga and Parvimonas strains.</title>
        <authorList>
            <person name="Watt R.M."/>
            <person name="Wang M."/>
            <person name="Yang T."/>
            <person name="Tong W.M."/>
        </authorList>
    </citation>
    <scope>NUCLEOTIDE SEQUENCE [LARGE SCALE GENOMIC DNA]</scope>
    <source>
        <strain evidence="1 2">CCUG 13096</strain>
    </source>
</reference>
<dbReference type="RefSeq" id="WP_323983757.1">
    <property type="nucleotide sequence ID" value="NZ_JAYKBW010000011.1"/>
</dbReference>
<evidence type="ECO:0000313" key="2">
    <source>
        <dbReference type="Proteomes" id="UP001311730"/>
    </source>
</evidence>
<gene>
    <name evidence="1" type="ORF">VJJ08_09760</name>
</gene>
<proteinExistence type="predicted"/>
<organism evidence="1 2">
    <name type="scientific">Capnocytophaga gingivalis</name>
    <dbReference type="NCBI Taxonomy" id="1017"/>
    <lineage>
        <taxon>Bacteria</taxon>
        <taxon>Pseudomonadati</taxon>
        <taxon>Bacteroidota</taxon>
        <taxon>Flavobacteriia</taxon>
        <taxon>Flavobacteriales</taxon>
        <taxon>Flavobacteriaceae</taxon>
        <taxon>Capnocytophaga</taxon>
    </lineage>
</organism>
<comment type="caution">
    <text evidence="1">The sequence shown here is derived from an EMBL/GenBank/DDBJ whole genome shotgun (WGS) entry which is preliminary data.</text>
</comment>
<dbReference type="Proteomes" id="UP001311730">
    <property type="component" value="Unassembled WGS sequence"/>
</dbReference>
<protein>
    <submittedName>
        <fullName evidence="1">Toxin-antitoxin system, antitoxin component</fullName>
    </submittedName>
</protein>
<evidence type="ECO:0000313" key="1">
    <source>
        <dbReference type="EMBL" id="MEB3075580.1"/>
    </source>
</evidence>
<sequence length="83" mass="9960">MNTNTLTFKNKLDFHQYQMLMRFLTHMGIEVTESQGYDFYYELSLEELEELRRSDQEIESGETISSEDLFKELRGEYATNKMD</sequence>